<gene>
    <name evidence="3" type="ORF">ACFO5R_11710</name>
</gene>
<dbReference type="Proteomes" id="UP001595898">
    <property type="component" value="Unassembled WGS sequence"/>
</dbReference>
<keyword evidence="4" id="KW-1185">Reference proteome</keyword>
<dbReference type="Pfam" id="PF12172">
    <property type="entry name" value="zf-ChsH2"/>
    <property type="match status" value="1"/>
</dbReference>
<organism evidence="3 4">
    <name type="scientific">Halosolutus amylolyticus</name>
    <dbReference type="NCBI Taxonomy" id="2932267"/>
    <lineage>
        <taxon>Archaea</taxon>
        <taxon>Methanobacteriati</taxon>
        <taxon>Methanobacteriota</taxon>
        <taxon>Stenosarchaea group</taxon>
        <taxon>Halobacteria</taxon>
        <taxon>Halobacteriales</taxon>
        <taxon>Natrialbaceae</taxon>
        <taxon>Halosolutus</taxon>
    </lineage>
</organism>
<name>A0ABD5PQI7_9EURY</name>
<evidence type="ECO:0000256" key="1">
    <source>
        <dbReference type="SAM" id="MobiDB-lite"/>
    </source>
</evidence>
<feature type="domain" description="ChsH2 rubredoxin-like zinc ribbon" evidence="2">
    <location>
        <begin position="30"/>
        <end position="52"/>
    </location>
</feature>
<dbReference type="Gene3D" id="2.20.20.30">
    <property type="entry name" value="reverse gyrase domain"/>
    <property type="match status" value="1"/>
</dbReference>
<reference evidence="3 4" key="1">
    <citation type="journal article" date="2019" name="Int. J. Syst. Evol. Microbiol.">
        <title>The Global Catalogue of Microorganisms (GCM) 10K type strain sequencing project: providing services to taxonomists for standard genome sequencing and annotation.</title>
        <authorList>
            <consortium name="The Broad Institute Genomics Platform"/>
            <consortium name="The Broad Institute Genome Sequencing Center for Infectious Disease"/>
            <person name="Wu L."/>
            <person name="Ma J."/>
        </authorList>
    </citation>
    <scope>NUCLEOTIDE SEQUENCE [LARGE SCALE GENOMIC DNA]</scope>
    <source>
        <strain evidence="3 4">WLHS5</strain>
    </source>
</reference>
<sequence length="91" mass="9554">MGFFEDLGRKVGQFTEEAKRAAAEDAPYACRDCGERFYTEQAECPQCGSENVAQRESSTRETGDSEASGDTIDDGGTAPDDASEADGSGSG</sequence>
<proteinExistence type="predicted"/>
<evidence type="ECO:0000313" key="3">
    <source>
        <dbReference type="EMBL" id="MFC4542585.1"/>
    </source>
</evidence>
<dbReference type="AlphaFoldDB" id="A0ABD5PQI7"/>
<evidence type="ECO:0000313" key="4">
    <source>
        <dbReference type="Proteomes" id="UP001595898"/>
    </source>
</evidence>
<accession>A0ABD5PQI7</accession>
<evidence type="ECO:0000259" key="2">
    <source>
        <dbReference type="Pfam" id="PF12172"/>
    </source>
</evidence>
<protein>
    <submittedName>
        <fullName evidence="3">Zinc ribbon domain-containing protein</fullName>
    </submittedName>
</protein>
<comment type="caution">
    <text evidence="3">The sequence shown here is derived from an EMBL/GenBank/DDBJ whole genome shotgun (WGS) entry which is preliminary data.</text>
</comment>
<dbReference type="RefSeq" id="WP_250140718.1">
    <property type="nucleotide sequence ID" value="NZ_JALIQP010000002.1"/>
</dbReference>
<feature type="region of interest" description="Disordered" evidence="1">
    <location>
        <begin position="44"/>
        <end position="91"/>
    </location>
</feature>
<dbReference type="InterPro" id="IPR022002">
    <property type="entry name" value="ChsH2_Znr"/>
</dbReference>
<dbReference type="EMBL" id="JBHSFA010000007">
    <property type="protein sequence ID" value="MFC4542585.1"/>
    <property type="molecule type" value="Genomic_DNA"/>
</dbReference>